<reference evidence="2" key="2">
    <citation type="submission" date="2022-01" db="EMBL/GenBank/DDBJ databases">
        <authorList>
            <person name="Yamashiro T."/>
            <person name="Shiraishi A."/>
            <person name="Satake H."/>
            <person name="Nakayama K."/>
        </authorList>
    </citation>
    <scope>NUCLEOTIDE SEQUENCE</scope>
</reference>
<evidence type="ECO:0000259" key="1">
    <source>
        <dbReference type="Pfam" id="PF07727"/>
    </source>
</evidence>
<feature type="domain" description="Reverse transcriptase Ty1/copia-type" evidence="1">
    <location>
        <begin position="4"/>
        <end position="233"/>
    </location>
</feature>
<gene>
    <name evidence="2" type="ORF">Tco_0838984</name>
</gene>
<evidence type="ECO:0000313" key="3">
    <source>
        <dbReference type="Proteomes" id="UP001151760"/>
    </source>
</evidence>
<dbReference type="PANTHER" id="PTHR11439">
    <property type="entry name" value="GAG-POL-RELATED RETROTRANSPOSON"/>
    <property type="match status" value="1"/>
</dbReference>
<dbReference type="InterPro" id="IPR013103">
    <property type="entry name" value="RVT_2"/>
</dbReference>
<reference evidence="2" key="1">
    <citation type="journal article" date="2022" name="Int. J. Mol. Sci.">
        <title>Draft Genome of Tanacetum Coccineum: Genomic Comparison of Closely Related Tanacetum-Family Plants.</title>
        <authorList>
            <person name="Yamashiro T."/>
            <person name="Shiraishi A."/>
            <person name="Nakayama K."/>
            <person name="Satake H."/>
        </authorList>
    </citation>
    <scope>NUCLEOTIDE SEQUENCE</scope>
</reference>
<name>A0ABQ5AS69_9ASTR</name>
<organism evidence="2 3">
    <name type="scientific">Tanacetum coccineum</name>
    <dbReference type="NCBI Taxonomy" id="301880"/>
    <lineage>
        <taxon>Eukaryota</taxon>
        <taxon>Viridiplantae</taxon>
        <taxon>Streptophyta</taxon>
        <taxon>Embryophyta</taxon>
        <taxon>Tracheophyta</taxon>
        <taxon>Spermatophyta</taxon>
        <taxon>Magnoliopsida</taxon>
        <taxon>eudicotyledons</taxon>
        <taxon>Gunneridae</taxon>
        <taxon>Pentapetalae</taxon>
        <taxon>asterids</taxon>
        <taxon>campanulids</taxon>
        <taxon>Asterales</taxon>
        <taxon>Asteraceae</taxon>
        <taxon>Asteroideae</taxon>
        <taxon>Anthemideae</taxon>
        <taxon>Anthemidinae</taxon>
        <taxon>Tanacetum</taxon>
    </lineage>
</organism>
<dbReference type="PANTHER" id="PTHR11439:SF483">
    <property type="entry name" value="PEPTIDE SYNTHASE GLIP-LIKE, PUTATIVE (AFU_ORTHOLOGUE AFUA_3G12920)-RELATED"/>
    <property type="match status" value="1"/>
</dbReference>
<sequence>MDMTIIGTKWVYRNKLDENGVITKNKARLVAQGYNQQEGIDYDEIYAPVARLESIGILLAYACALDFKLYQMDVKSAFLNGFINEEVYVAQPSGFIDFAKPNYVYKLRKALYGLKQAPKAWYDRLKAFLIKHNYSMGMVDNTLFTKKKDSNIIIVQIYVDDIIFGSTCQEMCDDFAKIMHDEFEMSMMGELNFFLGLQIKQLDDGIFFNQSKYIKEMLKKFGLEDSKSIKTPISTETKLTRDEEGESVDNTKYRGMIGSLLYLTASRPDIMFSFCLCARFQEDPKTSHLEAVKRIFDTLKTLCI</sequence>
<dbReference type="Proteomes" id="UP001151760">
    <property type="component" value="Unassembled WGS sequence"/>
</dbReference>
<dbReference type="SUPFAM" id="SSF56672">
    <property type="entry name" value="DNA/RNA polymerases"/>
    <property type="match status" value="1"/>
</dbReference>
<dbReference type="InterPro" id="IPR043502">
    <property type="entry name" value="DNA/RNA_pol_sf"/>
</dbReference>
<proteinExistence type="predicted"/>
<dbReference type="EMBL" id="BQNB010012515">
    <property type="protein sequence ID" value="GJT04522.1"/>
    <property type="molecule type" value="Genomic_DNA"/>
</dbReference>
<dbReference type="Pfam" id="PF07727">
    <property type="entry name" value="RVT_2"/>
    <property type="match status" value="1"/>
</dbReference>
<protein>
    <submittedName>
        <fullName evidence="2">Retrovirus-related pol polyprotein from transposon TNT 1-94</fullName>
    </submittedName>
</protein>
<evidence type="ECO:0000313" key="2">
    <source>
        <dbReference type="EMBL" id="GJT04522.1"/>
    </source>
</evidence>
<accession>A0ABQ5AS69</accession>
<comment type="caution">
    <text evidence="2">The sequence shown here is derived from an EMBL/GenBank/DDBJ whole genome shotgun (WGS) entry which is preliminary data.</text>
</comment>
<keyword evidence="3" id="KW-1185">Reference proteome</keyword>